<dbReference type="InterPro" id="IPR058982">
    <property type="entry name" value="Beta-barrel_AprE"/>
</dbReference>
<evidence type="ECO:0000256" key="9">
    <source>
        <dbReference type="RuleBase" id="RU365093"/>
    </source>
</evidence>
<feature type="transmembrane region" description="Helical" evidence="9">
    <location>
        <begin position="34"/>
        <end position="52"/>
    </location>
</feature>
<evidence type="ECO:0000256" key="7">
    <source>
        <dbReference type="ARBA" id="ARBA00022989"/>
    </source>
</evidence>
<feature type="domain" description="AprE-like long alpha-helical hairpin" evidence="12">
    <location>
        <begin position="107"/>
        <end position="295"/>
    </location>
</feature>
<dbReference type="Gene3D" id="2.40.30.170">
    <property type="match status" value="1"/>
</dbReference>
<evidence type="ECO:0000256" key="11">
    <source>
        <dbReference type="SAM" id="MobiDB-lite"/>
    </source>
</evidence>
<comment type="caution">
    <text evidence="14">The sequence shown here is derived from an EMBL/GenBank/DDBJ whole genome shotgun (WGS) entry which is preliminary data.</text>
</comment>
<evidence type="ECO:0000256" key="2">
    <source>
        <dbReference type="ARBA" id="ARBA00009477"/>
    </source>
</evidence>
<proteinExistence type="inferred from homology"/>
<accession>A0A4R2KU85</accession>
<evidence type="ECO:0000256" key="3">
    <source>
        <dbReference type="ARBA" id="ARBA00022448"/>
    </source>
</evidence>
<organism evidence="14 15">
    <name type="scientific">Chromatocurvus halotolerans</name>
    <dbReference type="NCBI Taxonomy" id="1132028"/>
    <lineage>
        <taxon>Bacteria</taxon>
        <taxon>Pseudomonadati</taxon>
        <taxon>Pseudomonadota</taxon>
        <taxon>Gammaproteobacteria</taxon>
        <taxon>Cellvibrionales</taxon>
        <taxon>Halieaceae</taxon>
        <taxon>Chromatocurvus</taxon>
    </lineage>
</organism>
<feature type="domain" description="AprE-like beta-barrel" evidence="13">
    <location>
        <begin position="337"/>
        <end position="425"/>
    </location>
</feature>
<protein>
    <recommendedName>
        <fullName evidence="9">Membrane fusion protein (MFP) family protein</fullName>
    </recommendedName>
</protein>
<dbReference type="GO" id="GO:0005886">
    <property type="term" value="C:plasma membrane"/>
    <property type="evidence" value="ECO:0007669"/>
    <property type="project" value="UniProtKB-SubCell"/>
</dbReference>
<comment type="subcellular location">
    <subcellularLocation>
        <location evidence="1 9">Cell inner membrane</location>
        <topology evidence="1 9">Single-pass membrane protein</topology>
    </subcellularLocation>
</comment>
<sequence>MSEPTQQEQLPSTTTDAPANLPVAETSDASPRRIGTIIVLLVFGVFGLWSVLAPLDSAALAPGVVAVQGHRKAVQHLEGGIVKQIHVQEGERVQEGQPLLELDATQSRAELGIVMGQYYAARALSDRLAAERAGVDDITFSLELEVDDERAREARLNERSIFDARRDERLGQINVFELQIEQLEAQIEGLQAQLEGKRTVARLLDEEIVDLTAMLEEGFVDKQRLRELQRTRSTVLGEIANHESSIAASRVRIGEARLEILQLNRTFVKDVADEASETQAKLFDLTQRRIALEDRTRRVILRAPVSGLAFGMNTHTIGGVVKPGDTLLEIVPENDELIVDARVSPADIDRVEIGTQAEIRFSAFKNTYTVQGTLVKISADRLVDEQTGNPYYAADVAIERAGLSERLNGGQLLPGMPAEVLIKTGERTLLQYLITPASNMLARSLNED</sequence>
<dbReference type="RefSeq" id="WP_117319331.1">
    <property type="nucleotide sequence ID" value="NZ_QQSW01000024.1"/>
</dbReference>
<evidence type="ECO:0000256" key="8">
    <source>
        <dbReference type="ARBA" id="ARBA00023136"/>
    </source>
</evidence>
<reference evidence="14 15" key="1">
    <citation type="submission" date="2019-03" db="EMBL/GenBank/DDBJ databases">
        <title>Genomic Encyclopedia of Type Strains, Phase IV (KMG-IV): sequencing the most valuable type-strain genomes for metagenomic binning, comparative biology and taxonomic classification.</title>
        <authorList>
            <person name="Goeker M."/>
        </authorList>
    </citation>
    <scope>NUCLEOTIDE SEQUENCE [LARGE SCALE GENOMIC DNA]</scope>
    <source>
        <strain evidence="14 15">DSM 23344</strain>
    </source>
</reference>
<evidence type="ECO:0000313" key="15">
    <source>
        <dbReference type="Proteomes" id="UP000294980"/>
    </source>
</evidence>
<dbReference type="OrthoDB" id="9775513at2"/>
<feature type="compositionally biased region" description="Polar residues" evidence="11">
    <location>
        <begin position="1"/>
        <end position="17"/>
    </location>
</feature>
<dbReference type="NCBIfam" id="TIGR01843">
    <property type="entry name" value="type_I_hlyD"/>
    <property type="match status" value="1"/>
</dbReference>
<dbReference type="InterPro" id="IPR050739">
    <property type="entry name" value="MFP"/>
</dbReference>
<dbReference type="InterPro" id="IPR058781">
    <property type="entry name" value="HH_AprE-like"/>
</dbReference>
<keyword evidence="3 9" id="KW-0813">Transport</keyword>
<feature type="coiled-coil region" evidence="10">
    <location>
        <begin position="173"/>
        <end position="200"/>
    </location>
</feature>
<evidence type="ECO:0000256" key="5">
    <source>
        <dbReference type="ARBA" id="ARBA00022519"/>
    </source>
</evidence>
<dbReference type="Pfam" id="PF25994">
    <property type="entry name" value="HH_AprE"/>
    <property type="match status" value="1"/>
</dbReference>
<dbReference type="PRINTS" id="PR01490">
    <property type="entry name" value="RTXTOXIND"/>
</dbReference>
<evidence type="ECO:0000259" key="12">
    <source>
        <dbReference type="Pfam" id="PF25994"/>
    </source>
</evidence>
<feature type="region of interest" description="Disordered" evidence="11">
    <location>
        <begin position="1"/>
        <end position="26"/>
    </location>
</feature>
<gene>
    <name evidence="14" type="ORF">EV688_11565</name>
</gene>
<dbReference type="GO" id="GO:0009306">
    <property type="term" value="P:protein secretion"/>
    <property type="evidence" value="ECO:0007669"/>
    <property type="project" value="InterPro"/>
</dbReference>
<keyword evidence="15" id="KW-1185">Reference proteome</keyword>
<dbReference type="Proteomes" id="UP000294980">
    <property type="component" value="Unassembled WGS sequence"/>
</dbReference>
<dbReference type="InterPro" id="IPR006144">
    <property type="entry name" value="Secretion_HlyD_CS"/>
</dbReference>
<comment type="similarity">
    <text evidence="2 9">Belongs to the membrane fusion protein (MFP) (TC 8.A.1) family.</text>
</comment>
<keyword evidence="7 9" id="KW-1133">Transmembrane helix</keyword>
<dbReference type="EMBL" id="SLWX01000015">
    <property type="protein sequence ID" value="TCO73748.1"/>
    <property type="molecule type" value="Genomic_DNA"/>
</dbReference>
<evidence type="ECO:0000313" key="14">
    <source>
        <dbReference type="EMBL" id="TCO73748.1"/>
    </source>
</evidence>
<evidence type="ECO:0000256" key="1">
    <source>
        <dbReference type="ARBA" id="ARBA00004377"/>
    </source>
</evidence>
<dbReference type="PANTHER" id="PTHR30386">
    <property type="entry name" value="MEMBRANE FUSION SUBUNIT OF EMRAB-TOLC MULTIDRUG EFFLUX PUMP"/>
    <property type="match status" value="1"/>
</dbReference>
<evidence type="ECO:0000259" key="13">
    <source>
        <dbReference type="Pfam" id="PF26002"/>
    </source>
</evidence>
<dbReference type="InterPro" id="IPR010129">
    <property type="entry name" value="T1SS_HlyD"/>
</dbReference>
<keyword evidence="8 9" id="KW-0472">Membrane</keyword>
<keyword evidence="10" id="KW-0175">Coiled coil</keyword>
<evidence type="ECO:0000256" key="6">
    <source>
        <dbReference type="ARBA" id="ARBA00022692"/>
    </source>
</evidence>
<dbReference type="Pfam" id="PF26002">
    <property type="entry name" value="Beta-barrel_AprE"/>
    <property type="match status" value="1"/>
</dbReference>
<keyword evidence="5 9" id="KW-0997">Cell inner membrane</keyword>
<dbReference type="PROSITE" id="PS00543">
    <property type="entry name" value="HLYD_FAMILY"/>
    <property type="match status" value="1"/>
</dbReference>
<keyword evidence="4 9" id="KW-1003">Cell membrane</keyword>
<name>A0A4R2KU85_9GAMM</name>
<dbReference type="PANTHER" id="PTHR30386:SF17">
    <property type="entry name" value="ALKALINE PROTEASE SECRETION PROTEIN APRE"/>
    <property type="match status" value="1"/>
</dbReference>
<dbReference type="Gene3D" id="2.40.50.100">
    <property type="match status" value="1"/>
</dbReference>
<evidence type="ECO:0000256" key="4">
    <source>
        <dbReference type="ARBA" id="ARBA00022475"/>
    </source>
</evidence>
<dbReference type="AlphaFoldDB" id="A0A4R2KU85"/>
<evidence type="ECO:0000256" key="10">
    <source>
        <dbReference type="SAM" id="Coils"/>
    </source>
</evidence>
<keyword evidence="6 9" id="KW-0812">Transmembrane</keyword>